<dbReference type="EMBL" id="BRZM01003508">
    <property type="protein sequence ID" value="GLD48829.1"/>
    <property type="molecule type" value="Genomic_DNA"/>
</dbReference>
<feature type="compositionally biased region" description="Basic and acidic residues" evidence="2">
    <location>
        <begin position="935"/>
        <end position="944"/>
    </location>
</feature>
<dbReference type="Pfam" id="PF00536">
    <property type="entry name" value="SAM_1"/>
    <property type="match status" value="1"/>
</dbReference>
<dbReference type="InterPro" id="IPR001660">
    <property type="entry name" value="SAM"/>
</dbReference>
<feature type="compositionally biased region" description="Acidic residues" evidence="2">
    <location>
        <begin position="841"/>
        <end position="857"/>
    </location>
</feature>
<feature type="compositionally biased region" description="Basic residues" evidence="2">
    <location>
        <begin position="812"/>
        <end position="837"/>
    </location>
</feature>
<comment type="caution">
    <text evidence="6">The sequence shown here is derived from an EMBL/GenBank/DDBJ whole genome shotgun (WGS) entry which is preliminary data.</text>
</comment>
<protein>
    <submittedName>
        <fullName evidence="6">SEC23-interacting protein isoform X1</fullName>
    </submittedName>
</protein>
<dbReference type="InterPro" id="IPR004170">
    <property type="entry name" value="WWE_dom"/>
</dbReference>
<dbReference type="InterPro" id="IPR013761">
    <property type="entry name" value="SAM/pointed_sf"/>
</dbReference>
<dbReference type="PANTHER" id="PTHR23509:SF4">
    <property type="entry name" value="SEC23-INTERACTING PROTEIN"/>
    <property type="match status" value="1"/>
</dbReference>
<feature type="compositionally biased region" description="Basic and acidic residues" evidence="2">
    <location>
        <begin position="996"/>
        <end position="1008"/>
    </location>
</feature>
<evidence type="ECO:0000313" key="7">
    <source>
        <dbReference type="Proteomes" id="UP001279410"/>
    </source>
</evidence>
<feature type="compositionally biased region" description="Acidic residues" evidence="2">
    <location>
        <begin position="761"/>
        <end position="774"/>
    </location>
</feature>
<comment type="similarity">
    <text evidence="1">Belongs to the PA-PLA1 family.</text>
</comment>
<feature type="domain" description="SAM" evidence="3">
    <location>
        <begin position="552"/>
        <end position="596"/>
    </location>
</feature>
<dbReference type="Pfam" id="PF23464">
    <property type="entry name" value="WWE_3"/>
    <property type="match status" value="1"/>
</dbReference>
<dbReference type="FunFam" id="1.10.150.50:FF:000034">
    <property type="entry name" value="ankyrin repeat and SAM domain-containing protein 4B"/>
    <property type="match status" value="1"/>
</dbReference>
<evidence type="ECO:0000259" key="5">
    <source>
        <dbReference type="PROSITE" id="PS51043"/>
    </source>
</evidence>
<dbReference type="SUPFAM" id="SSF47769">
    <property type="entry name" value="SAM/Pointed domain"/>
    <property type="match status" value="1"/>
</dbReference>
<accession>A0AAD3M8B1</accession>
<dbReference type="SMART" id="SM01127">
    <property type="entry name" value="DDHD"/>
    <property type="match status" value="1"/>
</dbReference>
<dbReference type="Proteomes" id="UP001279410">
    <property type="component" value="Unassembled WGS sequence"/>
</dbReference>
<dbReference type="GO" id="GO:0004620">
    <property type="term" value="F:phospholipase activity"/>
    <property type="evidence" value="ECO:0007669"/>
    <property type="project" value="TreeGrafter"/>
</dbReference>
<dbReference type="GO" id="GO:0030134">
    <property type="term" value="C:COPII-coated ER to Golgi transport vesicle"/>
    <property type="evidence" value="ECO:0007669"/>
    <property type="project" value="TreeGrafter"/>
</dbReference>
<keyword evidence="7" id="KW-1185">Reference proteome</keyword>
<feature type="region of interest" description="Disordered" evidence="2">
    <location>
        <begin position="116"/>
        <end position="137"/>
    </location>
</feature>
<gene>
    <name evidence="6" type="ORF">AKAME5_002734800</name>
</gene>
<name>A0AAD3M8B1_LATJO</name>
<dbReference type="PROSITE" id="PS50918">
    <property type="entry name" value="WWE"/>
    <property type="match status" value="1"/>
</dbReference>
<feature type="compositionally biased region" description="Acidic residues" evidence="2">
    <location>
        <begin position="986"/>
        <end position="995"/>
    </location>
</feature>
<evidence type="ECO:0000313" key="6">
    <source>
        <dbReference type="EMBL" id="GLD48829.1"/>
    </source>
</evidence>
<dbReference type="InterPro" id="IPR004177">
    <property type="entry name" value="DDHD_dom"/>
</dbReference>
<evidence type="ECO:0000256" key="1">
    <source>
        <dbReference type="ARBA" id="ARBA00038464"/>
    </source>
</evidence>
<dbReference type="AlphaFoldDB" id="A0AAD3M8B1"/>
<feature type="compositionally biased region" description="Polar residues" evidence="2">
    <location>
        <begin position="117"/>
        <end position="129"/>
    </location>
</feature>
<feature type="compositionally biased region" description="Acidic residues" evidence="2">
    <location>
        <begin position="781"/>
        <end position="803"/>
    </location>
</feature>
<dbReference type="Gene3D" id="1.10.150.50">
    <property type="entry name" value="Transcription Factor, Ets-1"/>
    <property type="match status" value="1"/>
</dbReference>
<dbReference type="Pfam" id="PF02862">
    <property type="entry name" value="DDHD"/>
    <property type="match status" value="1"/>
</dbReference>
<dbReference type="Pfam" id="PF02825">
    <property type="entry name" value="WWE"/>
    <property type="match status" value="1"/>
</dbReference>
<dbReference type="SMART" id="SM00454">
    <property type="entry name" value="SAM"/>
    <property type="match status" value="1"/>
</dbReference>
<feature type="domain" description="WWE" evidence="4">
    <location>
        <begin position="166"/>
        <end position="250"/>
    </location>
</feature>
<evidence type="ECO:0000256" key="2">
    <source>
        <dbReference type="SAM" id="MobiDB-lite"/>
    </source>
</evidence>
<dbReference type="PROSITE" id="PS51043">
    <property type="entry name" value="DDHD"/>
    <property type="match status" value="1"/>
</dbReference>
<feature type="domain" description="DDHD" evidence="5">
    <location>
        <begin position="682"/>
        <end position="925"/>
    </location>
</feature>
<dbReference type="PANTHER" id="PTHR23509">
    <property type="entry name" value="PA-PL1 PHOSPHOLIPASE FAMILY"/>
    <property type="match status" value="1"/>
</dbReference>
<dbReference type="InterPro" id="IPR057825">
    <property type="entry name" value="WWE_SEC23-DDH2"/>
</dbReference>
<evidence type="ECO:0000259" key="4">
    <source>
        <dbReference type="PROSITE" id="PS50918"/>
    </source>
</evidence>
<feature type="compositionally biased region" description="Polar residues" evidence="2">
    <location>
        <begin position="882"/>
        <end position="899"/>
    </location>
</feature>
<sequence>MADRKNNNVPNTGANLLFSAAPEFSFNLPFMPVSQATGPAVLSGDDSTDVGEEDSFLAFGGALYHSPMGRHTPPPASMTPPPPQMQPQSHNPYRHTPTSSRASPYIPAPEILPPTHTPQQNPYSLSSPPQAFPPSGPTFTRPPPTQIQAPPPPATTAGAIVPAGPMMPYNYNVYEPVQPHWFYCKQVESRSVWLPFSIIDSLQLEETYNSVQPDPENVIVRTDGGRYDVQLYDRMRTAVYWEEEPTEVRRCSWFYKGDTDSRFIPYSEEFSDKLEAEYKKAVSTNQWHRRLEFPSGETIVMHNPKVIVQFQPSSMPDEWGTTQDGQTRPRVVKRGIDDDLDEVPDGELAKVDHLVFMVHGIGPVCDLRFRSMVECVDDFRNVSLKLLHSHFNKPLDENAISRVEFLPVQWHTALHGDATGVDRRIKKITLPSTGRLRHFTNETLLDVLFYNSPTYCQTIMDTVALEINRLYALFLKRNPDYKGGISVAGHSLGSLILFDLLSNQKNGSPPFSMPVMPTSNGDTKQVAAPVTQSSNTITPPPPVEEEAKEDGEEFEDLSAMLEHLGLSEYKSTFDEEKIDVESFLMCTIEDLKEMGIPLGPRKKIAKFVKERVSKQAARQAAQEKKAEAKEVSQVAAPPSVAEALPDPAVKKLPTGNTVSSIHVNYNYFEVGTGQVSVVYHALDFEPVNFFALGSPIGMFLTVRGLEKIEETYQLPTCKGFFNIYHPDMSTILQAEEGKENGRPPRPSAGQRKKKRRRLNDLDSDSTVDEEESEEEFRLSESSEEEFVVSDNDSEAETEADSNDSDFGSNSSGKHRTSSRSRNLPRRRRSSRKRRRPRGYSDDEEDESDEEDEEDEIVTEGSSEFSDSDLDMSRRRSRRSQKKQVNYCETSESEGSQAETNRAKMKPRRHQDSSDSDASFSRDSEEESRERRVKRRADSSEEDSRQRRRRLALKRRRASEDDDSDDDSDESSEEDRPVRKRVNRIDSDDDEEEEPEEKPKEKKAEEESKGTNPLDCNLVELPPTNGQSPIKTLEGFIGRPPAATTAAAPGLISHLEPPKNISATPAAAIAPNGLVGQEMAAQDDDEDDLLGVTDLVDYVCNNEQL</sequence>
<feature type="region of interest" description="Disordered" evidence="2">
    <location>
        <begin position="67"/>
        <end position="101"/>
    </location>
</feature>
<evidence type="ECO:0000259" key="3">
    <source>
        <dbReference type="PROSITE" id="PS50105"/>
    </source>
</evidence>
<feature type="region of interest" description="Disordered" evidence="2">
    <location>
        <begin position="520"/>
        <end position="546"/>
    </location>
</feature>
<feature type="compositionally biased region" description="Acidic residues" evidence="2">
    <location>
        <begin position="959"/>
        <end position="972"/>
    </location>
</feature>
<feature type="region of interest" description="Disordered" evidence="2">
    <location>
        <begin position="735"/>
        <end position="1028"/>
    </location>
</feature>
<feature type="compositionally biased region" description="Pro residues" evidence="2">
    <location>
        <begin position="72"/>
        <end position="85"/>
    </location>
</feature>
<dbReference type="InterPro" id="IPR058055">
    <property type="entry name" value="PA-PLA1"/>
</dbReference>
<dbReference type="PROSITE" id="PS50105">
    <property type="entry name" value="SAM_DOMAIN"/>
    <property type="match status" value="1"/>
</dbReference>
<feature type="compositionally biased region" description="Basic residues" evidence="2">
    <location>
        <begin position="945"/>
        <end position="956"/>
    </location>
</feature>
<organism evidence="6 7">
    <name type="scientific">Lates japonicus</name>
    <name type="common">Japanese lates</name>
    <dbReference type="NCBI Taxonomy" id="270547"/>
    <lineage>
        <taxon>Eukaryota</taxon>
        <taxon>Metazoa</taxon>
        <taxon>Chordata</taxon>
        <taxon>Craniata</taxon>
        <taxon>Vertebrata</taxon>
        <taxon>Euteleostomi</taxon>
        <taxon>Actinopterygii</taxon>
        <taxon>Neopterygii</taxon>
        <taxon>Teleostei</taxon>
        <taxon>Neoteleostei</taxon>
        <taxon>Acanthomorphata</taxon>
        <taxon>Carangaria</taxon>
        <taxon>Carangaria incertae sedis</taxon>
        <taxon>Centropomidae</taxon>
        <taxon>Lates</taxon>
    </lineage>
</organism>
<proteinExistence type="inferred from homology"/>
<reference evidence="6" key="1">
    <citation type="submission" date="2022-08" db="EMBL/GenBank/DDBJ databases">
        <title>Genome sequencing of akame (Lates japonicus).</title>
        <authorList>
            <person name="Hashiguchi Y."/>
            <person name="Takahashi H."/>
        </authorList>
    </citation>
    <scope>NUCLEOTIDE SEQUENCE</scope>
    <source>
        <strain evidence="6">Kochi</strain>
    </source>
</reference>
<dbReference type="GO" id="GO:0046872">
    <property type="term" value="F:metal ion binding"/>
    <property type="evidence" value="ECO:0007669"/>
    <property type="project" value="InterPro"/>
</dbReference>